<feature type="domain" description="Nucleotide modification associated" evidence="1">
    <location>
        <begin position="10"/>
        <end position="82"/>
    </location>
</feature>
<accession>A0ABU5G7W2</accession>
<keyword evidence="3" id="KW-1185">Reference proteome</keyword>
<dbReference type="Pfam" id="PF18756">
    <property type="entry name" value="Nmad4"/>
    <property type="match status" value="1"/>
</dbReference>
<proteinExistence type="predicted"/>
<dbReference type="InterPro" id="IPR040613">
    <property type="entry name" value="Nmad4"/>
</dbReference>
<protein>
    <submittedName>
        <fullName evidence="2">Nucleotidyltransferase</fullName>
    </submittedName>
</protein>
<evidence type="ECO:0000313" key="3">
    <source>
        <dbReference type="Proteomes" id="UP001275049"/>
    </source>
</evidence>
<organism evidence="2 3">
    <name type="scientific">Actinotignum urinale</name>
    <dbReference type="NCBI Taxonomy" id="190146"/>
    <lineage>
        <taxon>Bacteria</taxon>
        <taxon>Bacillati</taxon>
        <taxon>Actinomycetota</taxon>
        <taxon>Actinomycetes</taxon>
        <taxon>Actinomycetales</taxon>
        <taxon>Actinomycetaceae</taxon>
        <taxon>Actinotignum</taxon>
    </lineage>
</organism>
<sequence length="99" mass="10678">MNSELTALRTAAQVKKYFKGRGHAMVYGDHIIASNRIWNNERGAYDHHAAIFSILKPGADDAHTPVAFAAESDEAFTDQGHAFPGLSAWLPPATNTGIA</sequence>
<gene>
    <name evidence="2" type="ORF">R6G86_06720</name>
</gene>
<evidence type="ECO:0000313" key="2">
    <source>
        <dbReference type="EMBL" id="MDY5133428.1"/>
    </source>
</evidence>
<reference evidence="2 3" key="1">
    <citation type="submission" date="2023-10" db="EMBL/GenBank/DDBJ databases">
        <title>Whole Genome based description of the genera Actinobaculum and Actinotignum reveals a complex phylogenetic relationship within the species included in the genus Actinotignum.</title>
        <authorList>
            <person name="Jensen C.S."/>
            <person name="Dargis R."/>
            <person name="Kemp M."/>
            <person name="Christensen J.J."/>
        </authorList>
    </citation>
    <scope>NUCLEOTIDE SEQUENCE [LARGE SCALE GENOMIC DNA]</scope>
    <source>
        <strain evidence="2 3">SLA_B974</strain>
    </source>
</reference>
<name>A0ABU5G7W2_9ACTO</name>
<dbReference type="RefSeq" id="WP_320755384.1">
    <property type="nucleotide sequence ID" value="NZ_JAWNGA010000011.1"/>
</dbReference>
<dbReference type="EMBL" id="JAWNGA010000011">
    <property type="protein sequence ID" value="MDY5133428.1"/>
    <property type="molecule type" value="Genomic_DNA"/>
</dbReference>
<comment type="caution">
    <text evidence="2">The sequence shown here is derived from an EMBL/GenBank/DDBJ whole genome shotgun (WGS) entry which is preliminary data.</text>
</comment>
<evidence type="ECO:0000259" key="1">
    <source>
        <dbReference type="Pfam" id="PF18756"/>
    </source>
</evidence>
<dbReference type="Proteomes" id="UP001275049">
    <property type="component" value="Unassembled WGS sequence"/>
</dbReference>